<evidence type="ECO:0000313" key="2">
    <source>
        <dbReference type="EMBL" id="CAK8698400.1"/>
    </source>
</evidence>
<keyword evidence="3" id="KW-1185">Reference proteome</keyword>
<name>A0ABP0H799_CLALP</name>
<evidence type="ECO:0008006" key="4">
    <source>
        <dbReference type="Google" id="ProtNLM"/>
    </source>
</evidence>
<accession>A0ABP0H799</accession>
<gene>
    <name evidence="2" type="ORF">CVLEPA_LOCUS31835</name>
</gene>
<protein>
    <recommendedName>
        <fullName evidence="4">Secreted protein</fullName>
    </recommendedName>
</protein>
<feature type="chain" id="PRO_5047243966" description="Secreted protein" evidence="1">
    <location>
        <begin position="28"/>
        <end position="125"/>
    </location>
</feature>
<keyword evidence="1" id="KW-0732">Signal</keyword>
<evidence type="ECO:0000256" key="1">
    <source>
        <dbReference type="SAM" id="SignalP"/>
    </source>
</evidence>
<organism evidence="2 3">
    <name type="scientific">Clavelina lepadiformis</name>
    <name type="common">Light-bulb sea squirt</name>
    <name type="synonym">Ascidia lepadiformis</name>
    <dbReference type="NCBI Taxonomy" id="159417"/>
    <lineage>
        <taxon>Eukaryota</taxon>
        <taxon>Metazoa</taxon>
        <taxon>Chordata</taxon>
        <taxon>Tunicata</taxon>
        <taxon>Ascidiacea</taxon>
        <taxon>Aplousobranchia</taxon>
        <taxon>Clavelinidae</taxon>
        <taxon>Clavelina</taxon>
    </lineage>
</organism>
<evidence type="ECO:0000313" key="3">
    <source>
        <dbReference type="Proteomes" id="UP001642483"/>
    </source>
</evidence>
<reference evidence="2 3" key="1">
    <citation type="submission" date="2024-02" db="EMBL/GenBank/DDBJ databases">
        <authorList>
            <person name="Daric V."/>
            <person name="Darras S."/>
        </authorList>
    </citation>
    <scope>NUCLEOTIDE SEQUENCE [LARGE SCALE GENOMIC DNA]</scope>
</reference>
<sequence>MSTTRLLGINRIIIIIFVGRLFPPSRPHCCVGREIVQTYDVVSFSPLESPLPSLKAFSNAIVPGLNETSLPRKPRYLIYRRAFSLGFVWRLATGLTRISAVYQSCSLVKSPCQPVECEMLKNLHL</sequence>
<feature type="signal peptide" evidence="1">
    <location>
        <begin position="1"/>
        <end position="27"/>
    </location>
</feature>
<dbReference type="EMBL" id="CAWYQH010000174">
    <property type="protein sequence ID" value="CAK8698400.1"/>
    <property type="molecule type" value="Genomic_DNA"/>
</dbReference>
<proteinExistence type="predicted"/>
<dbReference type="Proteomes" id="UP001642483">
    <property type="component" value="Unassembled WGS sequence"/>
</dbReference>
<comment type="caution">
    <text evidence="2">The sequence shown here is derived from an EMBL/GenBank/DDBJ whole genome shotgun (WGS) entry which is preliminary data.</text>
</comment>